<dbReference type="Proteomes" id="UP000380867">
    <property type="component" value="Unassembled WGS sequence"/>
</dbReference>
<gene>
    <name evidence="4" type="ORF">ESP70_003215</name>
</gene>
<dbReference type="Pfam" id="PF04012">
    <property type="entry name" value="PspA_IM30"/>
    <property type="match status" value="1"/>
</dbReference>
<evidence type="ECO:0000313" key="4">
    <source>
        <dbReference type="EMBL" id="KAA1399783.1"/>
    </source>
</evidence>
<dbReference type="RefSeq" id="WP_149687910.1">
    <property type="nucleotide sequence ID" value="NZ_SDPQ02000001.1"/>
</dbReference>
<keyword evidence="5" id="KW-1185">Reference proteome</keyword>
<feature type="coiled-coil region" evidence="2">
    <location>
        <begin position="162"/>
        <end position="189"/>
    </location>
</feature>
<dbReference type="PANTHER" id="PTHR31088:SF6">
    <property type="entry name" value="PHAGE SHOCK PROTEIN A"/>
    <property type="match status" value="1"/>
</dbReference>
<organism evidence="4 5">
    <name type="scientific">Aeromicrobium ginsengisoli</name>
    <dbReference type="NCBI Taxonomy" id="363867"/>
    <lineage>
        <taxon>Bacteria</taxon>
        <taxon>Bacillati</taxon>
        <taxon>Actinomycetota</taxon>
        <taxon>Actinomycetes</taxon>
        <taxon>Propionibacteriales</taxon>
        <taxon>Nocardioidaceae</taxon>
        <taxon>Aeromicrobium</taxon>
    </lineage>
</organism>
<feature type="region of interest" description="Disordered" evidence="3">
    <location>
        <begin position="195"/>
        <end position="241"/>
    </location>
</feature>
<comment type="similarity">
    <text evidence="1">Belongs to the PspA/Vipp/IM30 family.</text>
</comment>
<feature type="coiled-coil region" evidence="2">
    <location>
        <begin position="53"/>
        <end position="130"/>
    </location>
</feature>
<name>A0A5M4FJ51_9ACTN</name>
<dbReference type="AlphaFoldDB" id="A0A5M4FJ51"/>
<evidence type="ECO:0000313" key="5">
    <source>
        <dbReference type="Proteomes" id="UP000380867"/>
    </source>
</evidence>
<dbReference type="OrthoDB" id="9779630at2"/>
<reference evidence="4" key="1">
    <citation type="submission" date="2019-09" db="EMBL/GenBank/DDBJ databases">
        <authorList>
            <person name="Li J."/>
        </authorList>
    </citation>
    <scope>NUCLEOTIDE SEQUENCE [LARGE SCALE GENOMIC DNA]</scope>
    <source>
        <strain evidence="4">JCM 14732</strain>
    </source>
</reference>
<accession>A0A5M4FJ51</accession>
<feature type="compositionally biased region" description="Basic and acidic residues" evidence="3">
    <location>
        <begin position="218"/>
        <end position="233"/>
    </location>
</feature>
<dbReference type="EMBL" id="SDPQ02000001">
    <property type="protein sequence ID" value="KAA1399783.1"/>
    <property type="molecule type" value="Genomic_DNA"/>
</dbReference>
<dbReference type="InterPro" id="IPR007157">
    <property type="entry name" value="PspA_VIPP1"/>
</dbReference>
<keyword evidence="2" id="KW-0175">Coiled coil</keyword>
<proteinExistence type="inferred from homology"/>
<protein>
    <submittedName>
        <fullName evidence="4">PspA/IM30 family protein</fullName>
    </submittedName>
</protein>
<evidence type="ECO:0000256" key="1">
    <source>
        <dbReference type="ARBA" id="ARBA00043985"/>
    </source>
</evidence>
<evidence type="ECO:0000256" key="2">
    <source>
        <dbReference type="SAM" id="Coils"/>
    </source>
</evidence>
<sequence>MSIGKRIARIFRSRRFGGDDVEDLKDKLDETYRAQTAMLQQVRRGVADVATSRKRVEIQLAALDQQAAQLDDEARQAVAHGNDDEARAILTRKVTLEKAAADLKTRHADLQAEEAKLEATELKVAQDVEEFRVRKDTLAARHTAAAARAEINGATRGINSSVSDVGRAVESAERRTRELEAKADAVDELVADGIISKPGESADEAQRRQFDTALDSAEVDRQLEQISTPRKDDDGPDPIQR</sequence>
<comment type="caution">
    <text evidence="4">The sequence shown here is derived from an EMBL/GenBank/DDBJ whole genome shotgun (WGS) entry which is preliminary data.</text>
</comment>
<evidence type="ECO:0000256" key="3">
    <source>
        <dbReference type="SAM" id="MobiDB-lite"/>
    </source>
</evidence>
<dbReference type="PANTHER" id="PTHR31088">
    <property type="entry name" value="MEMBRANE-ASSOCIATED PROTEIN VIPP1, CHLOROPLASTIC"/>
    <property type="match status" value="1"/>
</dbReference>